<name>A0A345BM13_9CAUD</name>
<proteinExistence type="predicted"/>
<evidence type="ECO:0000313" key="1">
    <source>
        <dbReference type="EMBL" id="AXF51484.1"/>
    </source>
</evidence>
<dbReference type="Proteomes" id="UP000260529">
    <property type="component" value="Segment"/>
</dbReference>
<sequence>MTKRHNQGRPKSLNGIAQAEALESGLMFYNGIQCEKDPSHGTIRYASNGTCMTCARESRNARAALKRAGLATSGNSCRSLNKSDPTAYRRPVFVLGSPDRVRAKR</sequence>
<evidence type="ECO:0000313" key="2">
    <source>
        <dbReference type="Proteomes" id="UP000260529"/>
    </source>
</evidence>
<protein>
    <submittedName>
        <fullName evidence="1">Uncharacterized protein</fullName>
    </submittedName>
</protein>
<keyword evidence="2" id="KW-1185">Reference proteome</keyword>
<accession>A0A345BM13</accession>
<reference evidence="2" key="1">
    <citation type="submission" date="2018-06" db="EMBL/GenBank/DDBJ databases">
        <authorList>
            <person name="Sharma R."/>
            <person name="Hughes J."/>
            <person name="Breakwell D.P."/>
            <person name="Hope S."/>
            <person name="Grose J.H."/>
        </authorList>
    </citation>
    <scope>NUCLEOTIDE SEQUENCE [LARGE SCALE GENOMIC DNA]</scope>
</reference>
<gene>
    <name evidence="1" type="ORF">PAVTOK_56</name>
</gene>
<dbReference type="EMBL" id="MH426726">
    <property type="protein sequence ID" value="AXF51484.1"/>
    <property type="molecule type" value="Genomic_DNA"/>
</dbReference>
<organism evidence="1 2">
    <name type="scientific">Erwinia phage Pavtok</name>
    <dbReference type="NCBI Taxonomy" id="2267655"/>
    <lineage>
        <taxon>Viruses</taxon>
        <taxon>Duplodnaviria</taxon>
        <taxon>Heunggongvirae</taxon>
        <taxon>Uroviricota</taxon>
        <taxon>Caudoviricetes</taxon>
        <taxon>Pavtokvirus</taxon>
        <taxon>Pavtokvirus pavtok</taxon>
    </lineage>
</organism>